<feature type="compositionally biased region" description="Polar residues" evidence="1">
    <location>
        <begin position="121"/>
        <end position="131"/>
    </location>
</feature>
<feature type="region of interest" description="Disordered" evidence="1">
    <location>
        <begin position="121"/>
        <end position="259"/>
    </location>
</feature>
<evidence type="ECO:0000256" key="1">
    <source>
        <dbReference type="SAM" id="MobiDB-lite"/>
    </source>
</evidence>
<evidence type="ECO:0000313" key="2">
    <source>
        <dbReference type="EMBL" id="KAL2052656.1"/>
    </source>
</evidence>
<protein>
    <recommendedName>
        <fullName evidence="4">AT hook domain-containing protein</fullName>
    </recommendedName>
</protein>
<feature type="region of interest" description="Disordered" evidence="1">
    <location>
        <begin position="75"/>
        <end position="101"/>
    </location>
</feature>
<evidence type="ECO:0000313" key="3">
    <source>
        <dbReference type="Proteomes" id="UP001590951"/>
    </source>
</evidence>
<dbReference type="Proteomes" id="UP001590951">
    <property type="component" value="Unassembled WGS sequence"/>
</dbReference>
<feature type="compositionally biased region" description="Low complexity" evidence="1">
    <location>
        <begin position="245"/>
        <end position="256"/>
    </location>
</feature>
<feature type="compositionally biased region" description="Basic and acidic residues" evidence="1">
    <location>
        <begin position="155"/>
        <end position="172"/>
    </location>
</feature>
<gene>
    <name evidence="2" type="ORF">ABVK25_007216</name>
</gene>
<evidence type="ECO:0008006" key="4">
    <source>
        <dbReference type="Google" id="ProtNLM"/>
    </source>
</evidence>
<accession>A0ABR4B6K6</accession>
<feature type="compositionally biased region" description="Polar residues" evidence="1">
    <location>
        <begin position="301"/>
        <end position="323"/>
    </location>
</feature>
<feature type="region of interest" description="Disordered" evidence="1">
    <location>
        <begin position="293"/>
        <end position="336"/>
    </location>
</feature>
<comment type="caution">
    <text evidence="2">The sequence shown here is derived from an EMBL/GenBank/DDBJ whole genome shotgun (WGS) entry which is preliminary data.</text>
</comment>
<feature type="compositionally biased region" description="Low complexity" evidence="1">
    <location>
        <begin position="191"/>
        <end position="209"/>
    </location>
</feature>
<keyword evidence="3" id="KW-1185">Reference proteome</keyword>
<feature type="compositionally biased region" description="Low complexity" evidence="1">
    <location>
        <begin position="324"/>
        <end position="336"/>
    </location>
</feature>
<reference evidence="2 3" key="1">
    <citation type="submission" date="2024-09" db="EMBL/GenBank/DDBJ databases">
        <title>Rethinking Asexuality: The Enigmatic Case of Functional Sexual Genes in Lepraria (Stereocaulaceae).</title>
        <authorList>
            <person name="Doellman M."/>
            <person name="Sun Y."/>
            <person name="Barcenas-Pena A."/>
            <person name="Lumbsch H.T."/>
            <person name="Grewe F."/>
        </authorList>
    </citation>
    <scope>NUCLEOTIDE SEQUENCE [LARGE SCALE GENOMIC DNA]</scope>
    <source>
        <strain evidence="2 3">Grewe 0041</strain>
    </source>
</reference>
<organism evidence="2 3">
    <name type="scientific">Lepraria finkii</name>
    <dbReference type="NCBI Taxonomy" id="1340010"/>
    <lineage>
        <taxon>Eukaryota</taxon>
        <taxon>Fungi</taxon>
        <taxon>Dikarya</taxon>
        <taxon>Ascomycota</taxon>
        <taxon>Pezizomycotina</taxon>
        <taxon>Lecanoromycetes</taxon>
        <taxon>OSLEUM clade</taxon>
        <taxon>Lecanoromycetidae</taxon>
        <taxon>Lecanorales</taxon>
        <taxon>Lecanorineae</taxon>
        <taxon>Stereocaulaceae</taxon>
        <taxon>Lepraria</taxon>
    </lineage>
</organism>
<name>A0ABR4B6K6_9LECA</name>
<proteinExistence type="predicted"/>
<dbReference type="EMBL" id="JBHFEH010000026">
    <property type="protein sequence ID" value="KAL2052656.1"/>
    <property type="molecule type" value="Genomic_DNA"/>
</dbReference>
<sequence>MASPEQPFDERELRYFLAEILKVSTIAPYDLFTLIQARGISPNWNDIALPNGRSVSACTKAYSLFQRLPATTIAPYHPLGSYEQPPPAPKPKKKRSHPSEGASIIAEGSPVMADRTLQPQLSNFPSVNASSDPVALQTAPSTTIGEPPRKKRGRPSKEEFDKRVAEAARRGEVYPPPRKRKTPRPSAEGVPGATMATPAMTPAMAQAGTTGEGSTGKKRAKKPKPVTVESNPDPEVTESKLAPDATEALEATASAADNKMQIDTEGAVPSPIPETQTTEFPTRESLLAGMREHAAREAPETMQSSSTLKEVSATRSEWGPQSGTPNPATTTATTTE</sequence>